<name>A0A0R2S9X0_9GAMM</name>
<accession>A0A0R2S9X0</accession>
<protein>
    <recommendedName>
        <fullName evidence="1">Thiamin/hydroxymethyl pyrimidine-binding YkoF putative domain-containing protein</fullName>
    </recommendedName>
</protein>
<evidence type="ECO:0000313" key="3">
    <source>
        <dbReference type="Proteomes" id="UP000051934"/>
    </source>
</evidence>
<dbReference type="AlphaFoldDB" id="A0A0R2S9X0"/>
<dbReference type="Gene3D" id="3.30.70.930">
    <property type="match status" value="1"/>
</dbReference>
<gene>
    <name evidence="2" type="ORF">ABR69_03950</name>
</gene>
<comment type="caution">
    <text evidence="2">The sequence shown here is derived from an EMBL/GenBank/DDBJ whole genome shotgun (WGS) entry which is preliminary data.</text>
</comment>
<organism evidence="2 3">
    <name type="scientific">OM182 bacterium BACL3 MAG-120507-bin80</name>
    <dbReference type="NCBI Taxonomy" id="1655577"/>
    <lineage>
        <taxon>Bacteria</taxon>
        <taxon>Pseudomonadati</taxon>
        <taxon>Pseudomonadota</taxon>
        <taxon>Gammaproteobacteria</taxon>
        <taxon>OMG group</taxon>
        <taxon>OM182 clade</taxon>
    </lineage>
</organism>
<dbReference type="Pfam" id="PF07615">
    <property type="entry name" value="Ykof"/>
    <property type="match status" value="1"/>
</dbReference>
<dbReference type="Proteomes" id="UP000051934">
    <property type="component" value="Unassembled WGS sequence"/>
</dbReference>
<dbReference type="InterPro" id="IPR029756">
    <property type="entry name" value="MTH1187/YkoF-like"/>
</dbReference>
<evidence type="ECO:0000259" key="1">
    <source>
        <dbReference type="Pfam" id="PF07615"/>
    </source>
</evidence>
<dbReference type="EMBL" id="LIBB01000403">
    <property type="protein sequence ID" value="KRO70059.1"/>
    <property type="molecule type" value="Genomic_DNA"/>
</dbReference>
<evidence type="ECO:0000313" key="2">
    <source>
        <dbReference type="EMBL" id="KRO70059.1"/>
    </source>
</evidence>
<dbReference type="SUPFAM" id="SSF89957">
    <property type="entry name" value="MTH1187/YkoF-like"/>
    <property type="match status" value="1"/>
</dbReference>
<sequence length="86" mass="9911">MKASVDISLYPLADEYIPAIKEFIERVQTYSGVSVVRNDLSTQLYGDYDQIMDLLKVELRLSWEKYGKGIFVIKFLKDDLRGLSSD</sequence>
<proteinExistence type="predicted"/>
<feature type="domain" description="Thiamin/hydroxymethyl pyrimidine-binding YkoF putative" evidence="1">
    <location>
        <begin position="3"/>
        <end position="57"/>
    </location>
</feature>
<reference evidence="2 3" key="1">
    <citation type="submission" date="2015-10" db="EMBL/GenBank/DDBJ databases">
        <title>Metagenome-Assembled Genomes uncover a global brackish microbiome.</title>
        <authorList>
            <person name="Hugerth L.W."/>
            <person name="Larsson J."/>
            <person name="Alneberg J."/>
            <person name="Lindh M.V."/>
            <person name="Legrand C."/>
            <person name="Pinhassi J."/>
            <person name="Andersson A.F."/>
        </authorList>
    </citation>
    <scope>NUCLEOTIDE SEQUENCE [LARGE SCALE GENOMIC DNA]</scope>
    <source>
        <strain evidence="2">BACL4 MAG-120507-bin80</strain>
    </source>
</reference>
<dbReference type="InterPro" id="IPR011522">
    <property type="entry name" value="Thiamin/HMP-bd_put_YkoF"/>
</dbReference>